<dbReference type="eggNOG" id="KOG2625">
    <property type="taxonomic scope" value="Eukaryota"/>
</dbReference>
<proteinExistence type="predicted"/>
<dbReference type="Pfam" id="PF06159">
    <property type="entry name" value="TRAPPC13_N"/>
    <property type="match status" value="1"/>
</dbReference>
<dbReference type="VEuPathDB" id="PlasmoDB:PKNH_1032000"/>
<dbReference type="Proteomes" id="UP000195012">
    <property type="component" value="Unassembled WGS sequence"/>
</dbReference>
<name>A0A1Y3DS82_PLAKN</name>
<dbReference type="OMA" id="HFFNKIT"/>
<dbReference type="AlphaFoldDB" id="A0A1Y3DS82"/>
<accession>A0A1Y3DS82</accession>
<sequence>MNDSKEGVKIELLRLNPPALNLNIWNFFNIKEVGNIDFEKSENKEDLNFTNEFSLSLPINSRKIYIGQNLKCQINISNNLKNDIQICTISVDVMTKQTTFNIYRSAEHVITVRSNSFFNFLATFLVTFADMFTVHCAVEYLQGSEKKKLRKDFNFISKNPFHLKTLLLQKEDKIYIQAVVRNIEEDNIMLTDVIFKGIQCKLIKNEDELKTHDGLYYLKQNDEYSMIFCVKDEESKLHILKTPCDENITNIEMLFFTSNGGKGINNSHFLKKNIITDNIRIYLQQNENPFYVVNKMYKLEIVFENNTDENIAVEIFIHNSSDIHVVNNFVKGHIIEKRKRISHFFYVLFVNPGIHFFNKITICNRMTKKRIDYVRPFKMFVK</sequence>
<evidence type="ECO:0000313" key="2">
    <source>
        <dbReference type="EMBL" id="OTN67089.1"/>
    </source>
</evidence>
<gene>
    <name evidence="2" type="ORF">PKNOH_S07470000</name>
</gene>
<dbReference type="OrthoDB" id="10250284at2759"/>
<dbReference type="PANTHER" id="PTHR13134">
    <property type="entry name" value="TRAFFICKING PROTEIN PARTICLE COMPLEX SUBUNIT 13"/>
    <property type="match status" value="1"/>
</dbReference>
<dbReference type="InterPro" id="IPR055427">
    <property type="entry name" value="TRAPPC13_N"/>
</dbReference>
<organism evidence="2 3">
    <name type="scientific">Plasmodium knowlesi</name>
    <dbReference type="NCBI Taxonomy" id="5850"/>
    <lineage>
        <taxon>Eukaryota</taxon>
        <taxon>Sar</taxon>
        <taxon>Alveolata</taxon>
        <taxon>Apicomplexa</taxon>
        <taxon>Aconoidasida</taxon>
        <taxon>Haemosporida</taxon>
        <taxon>Plasmodiidae</taxon>
        <taxon>Plasmodium</taxon>
        <taxon>Plasmodium (Plasmodium)</taxon>
    </lineage>
</organism>
<comment type="caution">
    <text evidence="2">The sequence shown here is derived from an EMBL/GenBank/DDBJ whole genome shotgun (WGS) entry which is preliminary data.</text>
</comment>
<protein>
    <recommendedName>
        <fullName evidence="1">Trafficking protein particle complex subunit 13 N-terminal domain-containing protein</fullName>
    </recommendedName>
</protein>
<dbReference type="PANTHER" id="PTHR13134:SF3">
    <property type="entry name" value="TRAFFICKING PROTEIN PARTICLE COMPLEX SUBUNIT 13"/>
    <property type="match status" value="1"/>
</dbReference>
<dbReference type="VEuPathDB" id="PlasmoDB:PKNOH_S07470000"/>
<feature type="domain" description="Trafficking protein particle complex subunit 13 N-terminal" evidence="1">
    <location>
        <begin position="12"/>
        <end position="156"/>
    </location>
</feature>
<dbReference type="InterPro" id="IPR010378">
    <property type="entry name" value="TRAPPC13"/>
</dbReference>
<evidence type="ECO:0000259" key="1">
    <source>
        <dbReference type="Pfam" id="PF06159"/>
    </source>
</evidence>
<dbReference type="EMBL" id="NETL01000021">
    <property type="protein sequence ID" value="OTN67089.1"/>
    <property type="molecule type" value="Genomic_DNA"/>
</dbReference>
<dbReference type="GO" id="GO:1990072">
    <property type="term" value="C:TRAPPIII protein complex"/>
    <property type="evidence" value="ECO:0007669"/>
    <property type="project" value="TreeGrafter"/>
</dbReference>
<reference evidence="2 3" key="1">
    <citation type="submission" date="2017-05" db="EMBL/GenBank/DDBJ databases">
        <title>PacBio assembly of a Plasmodium knowlesi genome sequence with Hi-C correction and manual annotation of the SICAvar gene family.</title>
        <authorList>
            <person name="Lapp S.A."/>
            <person name="Geraldo J.A."/>
            <person name="Chien J.-T."/>
            <person name="Ay F."/>
            <person name="Pakala S.B."/>
            <person name="Batugedara G."/>
            <person name="Humphrey J.C."/>
            <person name="Debarry J.D."/>
            <person name="Le Roch K.G."/>
            <person name="Galinski M.R."/>
            <person name="Kissinger J.C."/>
        </authorList>
    </citation>
    <scope>NUCLEOTIDE SEQUENCE [LARGE SCALE GENOMIC DNA]</scope>
    <source>
        <strain evidence="3">Malayan Strain Pk1 (A+)</strain>
    </source>
</reference>
<dbReference type="VEuPathDB" id="PlasmoDB:PKA1H_100037000"/>
<evidence type="ECO:0000313" key="3">
    <source>
        <dbReference type="Proteomes" id="UP000195012"/>
    </source>
</evidence>